<dbReference type="Gene3D" id="1.10.1740.10">
    <property type="match status" value="1"/>
</dbReference>
<evidence type="ECO:0000259" key="7">
    <source>
        <dbReference type="Pfam" id="PF08281"/>
    </source>
</evidence>
<dbReference type="EMBL" id="SNYC01000003">
    <property type="protein sequence ID" value="TDQ11192.1"/>
    <property type="molecule type" value="Genomic_DNA"/>
</dbReference>
<keyword evidence="5" id="KW-0472">Membrane</keyword>
<sequence length="201" mass="23536">MTKMSAEISDQELILSWQRGNDRAFELLYKRHAVRLLAVAMSKIKNREVAAEVVQETFMILFNKRSSADQIVNLPAFLSTISKNKILDHYRREVQFQKYESRIILEASELDHSTEQHIDSRDLESQLGMQIEKLPAKCRHVFKLSRQEYLSNKQIAAKLEISENTVEQHMRKALRLLRLYVQHANTTIIIWGFSMLILFGF</sequence>
<dbReference type="GO" id="GO:0016987">
    <property type="term" value="F:sigma factor activity"/>
    <property type="evidence" value="ECO:0007669"/>
    <property type="project" value="UniProtKB-KW"/>
</dbReference>
<dbReference type="InterPro" id="IPR013249">
    <property type="entry name" value="RNA_pol_sigma70_r4_t2"/>
</dbReference>
<evidence type="ECO:0000256" key="1">
    <source>
        <dbReference type="ARBA" id="ARBA00010641"/>
    </source>
</evidence>
<dbReference type="PANTHER" id="PTHR43133">
    <property type="entry name" value="RNA POLYMERASE ECF-TYPE SIGMA FACTO"/>
    <property type="match status" value="1"/>
</dbReference>
<dbReference type="Proteomes" id="UP000295620">
    <property type="component" value="Unassembled WGS sequence"/>
</dbReference>
<evidence type="ECO:0000313" key="9">
    <source>
        <dbReference type="Proteomes" id="UP000295620"/>
    </source>
</evidence>
<accession>A0A4R6SYR9</accession>
<evidence type="ECO:0000256" key="2">
    <source>
        <dbReference type="ARBA" id="ARBA00023015"/>
    </source>
</evidence>
<dbReference type="InterPro" id="IPR014327">
    <property type="entry name" value="RNA_pol_sigma70_bacteroid"/>
</dbReference>
<dbReference type="InterPro" id="IPR013324">
    <property type="entry name" value="RNA_pol_sigma_r3/r4-like"/>
</dbReference>
<feature type="domain" description="RNA polymerase sigma-70 region 2" evidence="6">
    <location>
        <begin position="28"/>
        <end position="93"/>
    </location>
</feature>
<dbReference type="SUPFAM" id="SSF88659">
    <property type="entry name" value="Sigma3 and sigma4 domains of RNA polymerase sigma factors"/>
    <property type="match status" value="1"/>
</dbReference>
<comment type="caution">
    <text evidence="8">The sequence shown here is derived from an EMBL/GenBank/DDBJ whole genome shotgun (WGS) entry which is preliminary data.</text>
</comment>
<dbReference type="InterPro" id="IPR014284">
    <property type="entry name" value="RNA_pol_sigma-70_dom"/>
</dbReference>
<keyword evidence="5" id="KW-0812">Transmembrane</keyword>
<evidence type="ECO:0000256" key="4">
    <source>
        <dbReference type="ARBA" id="ARBA00023163"/>
    </source>
</evidence>
<feature type="transmembrane region" description="Helical" evidence="5">
    <location>
        <begin position="179"/>
        <end position="199"/>
    </location>
</feature>
<dbReference type="OrthoDB" id="1100095at2"/>
<dbReference type="Pfam" id="PF04542">
    <property type="entry name" value="Sigma70_r2"/>
    <property type="match status" value="1"/>
</dbReference>
<keyword evidence="9" id="KW-1185">Reference proteome</keyword>
<evidence type="ECO:0000256" key="5">
    <source>
        <dbReference type="SAM" id="Phobius"/>
    </source>
</evidence>
<dbReference type="InterPro" id="IPR036388">
    <property type="entry name" value="WH-like_DNA-bd_sf"/>
</dbReference>
<dbReference type="GO" id="GO:0006352">
    <property type="term" value="P:DNA-templated transcription initiation"/>
    <property type="evidence" value="ECO:0007669"/>
    <property type="project" value="InterPro"/>
</dbReference>
<keyword evidence="5" id="KW-1133">Transmembrane helix</keyword>
<keyword evidence="4" id="KW-0804">Transcription</keyword>
<dbReference type="NCBIfam" id="TIGR02985">
    <property type="entry name" value="Sig70_bacteroi1"/>
    <property type="match status" value="1"/>
</dbReference>
<dbReference type="InterPro" id="IPR039425">
    <property type="entry name" value="RNA_pol_sigma-70-like"/>
</dbReference>
<protein>
    <submittedName>
        <fullName evidence="8">RNA polymerase sigma-70 factor (ECF subfamily)</fullName>
    </submittedName>
</protein>
<evidence type="ECO:0000256" key="3">
    <source>
        <dbReference type="ARBA" id="ARBA00023082"/>
    </source>
</evidence>
<dbReference type="AlphaFoldDB" id="A0A4R6SYR9"/>
<evidence type="ECO:0000313" key="8">
    <source>
        <dbReference type="EMBL" id="TDQ11192.1"/>
    </source>
</evidence>
<dbReference type="SUPFAM" id="SSF88946">
    <property type="entry name" value="Sigma2 domain of RNA polymerase sigma factors"/>
    <property type="match status" value="1"/>
</dbReference>
<gene>
    <name evidence="8" type="ORF">ATK78_0308</name>
</gene>
<reference evidence="8 9" key="1">
    <citation type="submission" date="2019-03" db="EMBL/GenBank/DDBJ databases">
        <title>Genomic Encyclopedia of Archaeal and Bacterial Type Strains, Phase II (KMG-II): from individual species to whole genera.</title>
        <authorList>
            <person name="Goeker M."/>
        </authorList>
    </citation>
    <scope>NUCLEOTIDE SEQUENCE [LARGE SCALE GENOMIC DNA]</scope>
    <source>
        <strain evidence="8 9">DSM 19035</strain>
    </source>
</reference>
<organism evidence="8 9">
    <name type="scientific">Pedobacter metabolipauper</name>
    <dbReference type="NCBI Taxonomy" id="425513"/>
    <lineage>
        <taxon>Bacteria</taxon>
        <taxon>Pseudomonadati</taxon>
        <taxon>Bacteroidota</taxon>
        <taxon>Sphingobacteriia</taxon>
        <taxon>Sphingobacteriales</taxon>
        <taxon>Sphingobacteriaceae</taxon>
        <taxon>Pedobacter</taxon>
    </lineage>
</organism>
<keyword evidence="3" id="KW-0731">Sigma factor</keyword>
<keyword evidence="2" id="KW-0805">Transcription regulation</keyword>
<dbReference type="PANTHER" id="PTHR43133:SF46">
    <property type="entry name" value="RNA POLYMERASE SIGMA-70 FACTOR ECF SUBFAMILY"/>
    <property type="match status" value="1"/>
</dbReference>
<evidence type="ECO:0000259" key="6">
    <source>
        <dbReference type="Pfam" id="PF04542"/>
    </source>
</evidence>
<dbReference type="InterPro" id="IPR013325">
    <property type="entry name" value="RNA_pol_sigma_r2"/>
</dbReference>
<proteinExistence type="inferred from homology"/>
<dbReference type="Pfam" id="PF08281">
    <property type="entry name" value="Sigma70_r4_2"/>
    <property type="match status" value="1"/>
</dbReference>
<dbReference type="GO" id="GO:0003677">
    <property type="term" value="F:DNA binding"/>
    <property type="evidence" value="ECO:0007669"/>
    <property type="project" value="InterPro"/>
</dbReference>
<dbReference type="NCBIfam" id="TIGR02937">
    <property type="entry name" value="sigma70-ECF"/>
    <property type="match status" value="1"/>
</dbReference>
<dbReference type="Gene3D" id="1.10.10.10">
    <property type="entry name" value="Winged helix-like DNA-binding domain superfamily/Winged helix DNA-binding domain"/>
    <property type="match status" value="1"/>
</dbReference>
<comment type="similarity">
    <text evidence="1">Belongs to the sigma-70 factor family. ECF subfamily.</text>
</comment>
<dbReference type="InterPro" id="IPR007627">
    <property type="entry name" value="RNA_pol_sigma70_r2"/>
</dbReference>
<name>A0A4R6SYR9_9SPHI</name>
<feature type="domain" description="RNA polymerase sigma factor 70 region 4 type 2" evidence="7">
    <location>
        <begin position="126"/>
        <end position="177"/>
    </location>
</feature>